<accession>A0A4Z2F7X3</accession>
<dbReference type="Proteomes" id="UP000314294">
    <property type="component" value="Unassembled WGS sequence"/>
</dbReference>
<dbReference type="AlphaFoldDB" id="A0A4Z2F7X3"/>
<gene>
    <name evidence="1" type="ORF">EYF80_052729</name>
</gene>
<organism evidence="1 2">
    <name type="scientific">Liparis tanakae</name>
    <name type="common">Tanaka's snailfish</name>
    <dbReference type="NCBI Taxonomy" id="230148"/>
    <lineage>
        <taxon>Eukaryota</taxon>
        <taxon>Metazoa</taxon>
        <taxon>Chordata</taxon>
        <taxon>Craniata</taxon>
        <taxon>Vertebrata</taxon>
        <taxon>Euteleostomi</taxon>
        <taxon>Actinopterygii</taxon>
        <taxon>Neopterygii</taxon>
        <taxon>Teleostei</taxon>
        <taxon>Neoteleostei</taxon>
        <taxon>Acanthomorphata</taxon>
        <taxon>Eupercaria</taxon>
        <taxon>Perciformes</taxon>
        <taxon>Cottioidei</taxon>
        <taxon>Cottales</taxon>
        <taxon>Liparidae</taxon>
        <taxon>Liparis</taxon>
    </lineage>
</organism>
<proteinExistence type="predicted"/>
<keyword evidence="2" id="KW-1185">Reference proteome</keyword>
<name>A0A4Z2F7X3_9TELE</name>
<evidence type="ECO:0000313" key="2">
    <source>
        <dbReference type="Proteomes" id="UP000314294"/>
    </source>
</evidence>
<dbReference type="EMBL" id="SRLO01001533">
    <property type="protein sequence ID" value="TNN37105.1"/>
    <property type="molecule type" value="Genomic_DNA"/>
</dbReference>
<protein>
    <submittedName>
        <fullName evidence="1">Uncharacterized protein</fullName>
    </submittedName>
</protein>
<comment type="caution">
    <text evidence="1">The sequence shown here is derived from an EMBL/GenBank/DDBJ whole genome shotgun (WGS) entry which is preliminary data.</text>
</comment>
<sequence length="86" mass="9530">MRDAPRGPRGPLALSDPPLSLSLRRQLQLDYPVKRAHEPVGYGRVMATPLAAALHRLPTAKPGGAYEDRLLDKRFVQQCQVVKMVS</sequence>
<reference evidence="1 2" key="1">
    <citation type="submission" date="2019-03" db="EMBL/GenBank/DDBJ databases">
        <title>First draft genome of Liparis tanakae, snailfish: a comprehensive survey of snailfish specific genes.</title>
        <authorList>
            <person name="Kim W."/>
            <person name="Song I."/>
            <person name="Jeong J.-H."/>
            <person name="Kim D."/>
            <person name="Kim S."/>
            <person name="Ryu S."/>
            <person name="Song J.Y."/>
            <person name="Lee S.K."/>
        </authorList>
    </citation>
    <scope>NUCLEOTIDE SEQUENCE [LARGE SCALE GENOMIC DNA]</scope>
    <source>
        <tissue evidence="1">Muscle</tissue>
    </source>
</reference>
<evidence type="ECO:0000313" key="1">
    <source>
        <dbReference type="EMBL" id="TNN37105.1"/>
    </source>
</evidence>